<gene>
    <name evidence="4" type="ORF">DM860_009981</name>
</gene>
<evidence type="ECO:0000256" key="2">
    <source>
        <dbReference type="SAM" id="Phobius"/>
    </source>
</evidence>
<feature type="compositionally biased region" description="Basic and acidic residues" evidence="1">
    <location>
        <begin position="29"/>
        <end position="41"/>
    </location>
</feature>
<feature type="transmembrane region" description="Helical" evidence="2">
    <location>
        <begin position="107"/>
        <end position="132"/>
    </location>
</feature>
<dbReference type="EMBL" id="NQVE01000161">
    <property type="protein sequence ID" value="RAL43199.1"/>
    <property type="molecule type" value="Genomic_DNA"/>
</dbReference>
<feature type="signal peptide" evidence="3">
    <location>
        <begin position="1"/>
        <end position="25"/>
    </location>
</feature>
<feature type="region of interest" description="Disordered" evidence="1">
    <location>
        <begin position="29"/>
        <end position="54"/>
    </location>
</feature>
<feature type="chain" id="PRO_5016401754" evidence="3">
    <location>
        <begin position="26"/>
        <end position="161"/>
    </location>
</feature>
<keyword evidence="5" id="KW-1185">Reference proteome</keyword>
<keyword evidence="2" id="KW-0812">Transmembrane</keyword>
<reference evidence="4 5" key="1">
    <citation type="submission" date="2018-06" db="EMBL/GenBank/DDBJ databases">
        <title>The Genome of Cuscuta australis (Dodder) Provides Insight into the Evolution of Plant Parasitism.</title>
        <authorList>
            <person name="Liu H."/>
        </authorList>
    </citation>
    <scope>NUCLEOTIDE SEQUENCE [LARGE SCALE GENOMIC DNA]</scope>
    <source>
        <strain evidence="5">cv. Yunnan</strain>
        <tissue evidence="4">Vines</tissue>
    </source>
</reference>
<evidence type="ECO:0000313" key="5">
    <source>
        <dbReference type="Proteomes" id="UP000249390"/>
    </source>
</evidence>
<dbReference type="Proteomes" id="UP000249390">
    <property type="component" value="Unassembled WGS sequence"/>
</dbReference>
<organism evidence="4 5">
    <name type="scientific">Cuscuta australis</name>
    <dbReference type="NCBI Taxonomy" id="267555"/>
    <lineage>
        <taxon>Eukaryota</taxon>
        <taxon>Viridiplantae</taxon>
        <taxon>Streptophyta</taxon>
        <taxon>Embryophyta</taxon>
        <taxon>Tracheophyta</taxon>
        <taxon>Spermatophyta</taxon>
        <taxon>Magnoliopsida</taxon>
        <taxon>eudicotyledons</taxon>
        <taxon>Gunneridae</taxon>
        <taxon>Pentapetalae</taxon>
        <taxon>asterids</taxon>
        <taxon>lamiids</taxon>
        <taxon>Solanales</taxon>
        <taxon>Convolvulaceae</taxon>
        <taxon>Cuscuteae</taxon>
        <taxon>Cuscuta</taxon>
        <taxon>Cuscuta subgen. Grammica</taxon>
        <taxon>Cuscuta sect. Cleistogrammica</taxon>
    </lineage>
</organism>
<evidence type="ECO:0000256" key="3">
    <source>
        <dbReference type="SAM" id="SignalP"/>
    </source>
</evidence>
<evidence type="ECO:0000256" key="1">
    <source>
        <dbReference type="SAM" id="MobiDB-lite"/>
    </source>
</evidence>
<proteinExistence type="predicted"/>
<keyword evidence="3" id="KW-0732">Signal</keyword>
<dbReference type="PANTHER" id="PTHR37189:SF4">
    <property type="entry name" value="TRANSMEMBRANE PROTEIN"/>
    <property type="match status" value="1"/>
</dbReference>
<accession>A0A328DG57</accession>
<evidence type="ECO:0000313" key="4">
    <source>
        <dbReference type="EMBL" id="RAL43199.1"/>
    </source>
</evidence>
<keyword evidence="2" id="KW-1133">Transmembrane helix</keyword>
<comment type="caution">
    <text evidence="4">The sequence shown here is derived from an EMBL/GenBank/DDBJ whole genome shotgun (WGS) entry which is preliminary data.</text>
</comment>
<sequence length="161" mass="16947">MENHFSKHSVAVLFLLLQISQNILNQTADGRDLRPSEHGLADQESAPMSPGAGNSSSSGMLAFFGASPASAELPAGRNLTASWMSAGASGRSITRDGKTEDPIREGLFVGSLVCGLAGVVLVAVSAALLLIVRFRKQRDETTSSSEACVANKQKEICSRKE</sequence>
<dbReference type="PANTHER" id="PTHR37189">
    <property type="entry name" value="CONCANAVALIN A-LIKE LECTIN/GLUCANASE DOMAIN-CONTAINING PROTEIN-RELATED"/>
    <property type="match status" value="1"/>
</dbReference>
<keyword evidence="2" id="KW-0472">Membrane</keyword>
<dbReference type="AlphaFoldDB" id="A0A328DG57"/>
<name>A0A328DG57_9ASTE</name>
<protein>
    <submittedName>
        <fullName evidence="4">Uncharacterized protein</fullName>
    </submittedName>
</protein>